<dbReference type="InterPro" id="IPR011206">
    <property type="entry name" value="Citrate_lyase_beta/mcl1/mcl2"/>
</dbReference>
<keyword evidence="6" id="KW-1185">Reference proteome</keyword>
<keyword evidence="3" id="KW-0460">Magnesium</keyword>
<dbReference type="InterPro" id="IPR040442">
    <property type="entry name" value="Pyrv_kinase-like_dom_sf"/>
</dbReference>
<dbReference type="Proteomes" id="UP001453229">
    <property type="component" value="Chromosome"/>
</dbReference>
<dbReference type="RefSeq" id="WP_342594800.1">
    <property type="nucleotide sequence ID" value="NZ_CP151919.1"/>
</dbReference>
<dbReference type="Gene3D" id="3.20.20.60">
    <property type="entry name" value="Phosphoenolpyruvate-binding domains"/>
    <property type="match status" value="1"/>
</dbReference>
<organism evidence="5 6">
    <name type="scientific">Salinicola lusitanus</name>
    <dbReference type="NCBI Taxonomy" id="1949085"/>
    <lineage>
        <taxon>Bacteria</taxon>
        <taxon>Pseudomonadati</taxon>
        <taxon>Pseudomonadota</taxon>
        <taxon>Gammaproteobacteria</taxon>
        <taxon>Oceanospirillales</taxon>
        <taxon>Halomonadaceae</taxon>
        <taxon>Salinicola</taxon>
    </lineage>
</organism>
<evidence type="ECO:0000313" key="6">
    <source>
        <dbReference type="Proteomes" id="UP001453229"/>
    </source>
</evidence>
<dbReference type="InterPro" id="IPR005000">
    <property type="entry name" value="Aldolase/citrate-lyase_domain"/>
</dbReference>
<name>A0ABZ3CRX3_9GAMM</name>
<dbReference type="GO" id="GO:0016829">
    <property type="term" value="F:lyase activity"/>
    <property type="evidence" value="ECO:0007669"/>
    <property type="project" value="UniProtKB-KW"/>
</dbReference>
<evidence type="ECO:0000256" key="3">
    <source>
        <dbReference type="ARBA" id="ARBA00022842"/>
    </source>
</evidence>
<dbReference type="PANTHER" id="PTHR32308">
    <property type="entry name" value="LYASE BETA SUBUNIT, PUTATIVE (AFU_ORTHOLOGUE AFUA_4G13030)-RELATED"/>
    <property type="match status" value="1"/>
</dbReference>
<dbReference type="SUPFAM" id="SSF51621">
    <property type="entry name" value="Phosphoenolpyruvate/pyruvate domain"/>
    <property type="match status" value="1"/>
</dbReference>
<dbReference type="Pfam" id="PF03328">
    <property type="entry name" value="HpcH_HpaI"/>
    <property type="match status" value="1"/>
</dbReference>
<keyword evidence="5" id="KW-0456">Lyase</keyword>
<comment type="cofactor">
    <cofactor evidence="1">
        <name>Mg(2+)</name>
        <dbReference type="ChEBI" id="CHEBI:18420"/>
    </cofactor>
</comment>
<dbReference type="PANTHER" id="PTHR32308:SF10">
    <property type="entry name" value="CITRATE LYASE SUBUNIT BETA"/>
    <property type="match status" value="1"/>
</dbReference>
<dbReference type="EMBL" id="CP151919">
    <property type="protein sequence ID" value="XAD53914.1"/>
    <property type="molecule type" value="Genomic_DNA"/>
</dbReference>
<evidence type="ECO:0000259" key="4">
    <source>
        <dbReference type="Pfam" id="PF03328"/>
    </source>
</evidence>
<proteinExistence type="predicted"/>
<feature type="domain" description="HpcH/HpaI aldolase/citrate lyase" evidence="4">
    <location>
        <begin position="8"/>
        <end position="215"/>
    </location>
</feature>
<dbReference type="InterPro" id="IPR015813">
    <property type="entry name" value="Pyrv/PenolPyrv_kinase-like_dom"/>
</dbReference>
<evidence type="ECO:0000256" key="1">
    <source>
        <dbReference type="ARBA" id="ARBA00001946"/>
    </source>
</evidence>
<protein>
    <submittedName>
        <fullName evidence="5">CoA ester lyase</fullName>
    </submittedName>
</protein>
<evidence type="ECO:0000313" key="5">
    <source>
        <dbReference type="EMBL" id="XAD53914.1"/>
    </source>
</evidence>
<reference evidence="5 6" key="1">
    <citation type="submission" date="2024-04" db="EMBL/GenBank/DDBJ databases">
        <title>Salinicola lusitanus LLJ914,a marine bacterium isolated from the Okinawa Trough.</title>
        <authorList>
            <person name="Li J."/>
        </authorList>
    </citation>
    <scope>NUCLEOTIDE SEQUENCE [LARGE SCALE GENOMIC DNA]</scope>
    <source>
        <strain evidence="5 6">LLJ914</strain>
    </source>
</reference>
<evidence type="ECO:0000256" key="2">
    <source>
        <dbReference type="ARBA" id="ARBA00022723"/>
    </source>
</evidence>
<dbReference type="PIRSF" id="PIRSF015582">
    <property type="entry name" value="Cit_lyase_B"/>
    <property type="match status" value="1"/>
</dbReference>
<sequence>MTLTNPPRSALFVPANRPERIPKALASGADIVIVDLEDAVAPAVKPMARRALGDFLETASPGTVWVRINAADTDDFLEDLALCRDRPGIAGLVVPKAESTRSLAQVEALGYPMIPLIESAKGLDHLGKLARVEGVVQLSFGALDLSLDLGIEPGSEGGNGMLDQARYQIILQSRLAGLAAPIETVHPEFRDMGVIQRAARRAVEMGFAGMLCIHPSQVTVVNDTFLPTADQLAWAKRVIAAAEQDAGAGQIDGQMIDAPVMARARRLVASADRG</sequence>
<gene>
    <name evidence="5" type="ORF">AAGT95_19125</name>
</gene>
<keyword evidence="2" id="KW-0479">Metal-binding</keyword>
<accession>A0ABZ3CRX3</accession>